<dbReference type="InterPro" id="IPR052520">
    <property type="entry name" value="ATL_DNA_repair"/>
</dbReference>
<dbReference type="AlphaFoldDB" id="A0A8F2VZX1"/>
<dbReference type="InterPro" id="IPR036388">
    <property type="entry name" value="WH-like_DNA-bd_sf"/>
</dbReference>
<dbReference type="InterPro" id="IPR036217">
    <property type="entry name" value="MethylDNA_cys_MeTrfase_DNAb"/>
</dbReference>
<accession>A0A8F2VZX1</accession>
<evidence type="ECO:0000259" key="6">
    <source>
        <dbReference type="Pfam" id="PF01035"/>
    </source>
</evidence>
<organism evidence="7">
    <name type="scientific">Candidozyma auris</name>
    <name type="common">Yeast</name>
    <name type="synonym">Candida auris</name>
    <dbReference type="NCBI Taxonomy" id="498019"/>
    <lineage>
        <taxon>Eukaryota</taxon>
        <taxon>Fungi</taxon>
        <taxon>Dikarya</taxon>
        <taxon>Ascomycota</taxon>
        <taxon>Saccharomycotina</taxon>
        <taxon>Pichiomycetes</taxon>
        <taxon>Metschnikowiaceae</taxon>
        <taxon>Candidozyma</taxon>
    </lineage>
</organism>
<evidence type="ECO:0000256" key="4">
    <source>
        <dbReference type="ARBA" id="ARBA00033095"/>
    </source>
</evidence>
<proteinExistence type="predicted"/>
<dbReference type="EMBL" id="CP076749">
    <property type="protein sequence ID" value="QWW22390.1"/>
    <property type="molecule type" value="Genomic_DNA"/>
</dbReference>
<dbReference type="GO" id="GO:0006281">
    <property type="term" value="P:DNA repair"/>
    <property type="evidence" value="ECO:0007669"/>
    <property type="project" value="InterPro"/>
</dbReference>
<name>A0A8F2VZX1_CANAR</name>
<dbReference type="Proteomes" id="UP000825438">
    <property type="component" value="Chromosome I"/>
</dbReference>
<feature type="signal peptide" evidence="5">
    <location>
        <begin position="1"/>
        <end position="18"/>
    </location>
</feature>
<reference evidence="7" key="1">
    <citation type="submission" date="2021-06" db="EMBL/GenBank/DDBJ databases">
        <title>Candida auris outbreak in lebanese hospital.</title>
        <authorList>
            <person name="Finianos M."/>
        </authorList>
    </citation>
    <scope>NUCLEOTIDE SEQUENCE</scope>
    <source>
        <strain evidence="7">CA7LBN</strain>
    </source>
</reference>
<feature type="domain" description="Methylated-DNA-[protein]-cysteine S-methyltransferase DNA binding" evidence="6">
    <location>
        <begin position="88"/>
        <end position="171"/>
    </location>
</feature>
<dbReference type="Pfam" id="PF01035">
    <property type="entry name" value="DNA_binding_1"/>
    <property type="match status" value="1"/>
</dbReference>
<dbReference type="CDD" id="cd06445">
    <property type="entry name" value="ATase"/>
    <property type="match status" value="1"/>
</dbReference>
<keyword evidence="5" id="KW-0732">Signal</keyword>
<evidence type="ECO:0000313" key="7">
    <source>
        <dbReference type="EMBL" id="QWW22390.1"/>
    </source>
</evidence>
<dbReference type="PANTHER" id="PTHR42942:SF1">
    <property type="entry name" value="ALKYLTRANSFERASE-LIKE PROTEIN 1"/>
    <property type="match status" value="1"/>
</dbReference>
<gene>
    <name evidence="7" type="ORF">CA7LBN_001136</name>
</gene>
<sequence length="192" mass="20316">MQFSTVAIVAASVAAVSAGSASVVTATDLHSTLVTITSCGPEVTECPAEHSSSVAPQNHTSVANVSTYEGAANKQYAAGAVALAAGALLALIPHGNVTTYGHIAYLIGRPQNSRQVGSSLKHLRYIRERLNQEGAGLGEVPWWRVVNSAGIISPRNFGEFEQATLLRGEGVVVSERHKMDLEQYGWFPDDVE</sequence>
<evidence type="ECO:0000256" key="3">
    <source>
        <dbReference type="ARBA" id="ARBA00031621"/>
    </source>
</evidence>
<feature type="chain" id="PRO_5034284097" description="6-O-methylguanine-DNA methyltransferase" evidence="5">
    <location>
        <begin position="19"/>
        <end position="192"/>
    </location>
</feature>
<dbReference type="SUPFAM" id="SSF46767">
    <property type="entry name" value="Methylated DNA-protein cysteine methyltransferase, C-terminal domain"/>
    <property type="match status" value="1"/>
</dbReference>
<dbReference type="InterPro" id="IPR014048">
    <property type="entry name" value="MethylDNA_cys_MeTrfase_DNA-bd"/>
</dbReference>
<dbReference type="GO" id="GO:0003824">
    <property type="term" value="F:catalytic activity"/>
    <property type="evidence" value="ECO:0007669"/>
    <property type="project" value="InterPro"/>
</dbReference>
<dbReference type="PANTHER" id="PTHR42942">
    <property type="entry name" value="6-O-METHYLGUANINE DNA METHYLTRANSFERASE"/>
    <property type="match status" value="1"/>
</dbReference>
<evidence type="ECO:0000256" key="1">
    <source>
        <dbReference type="ARBA" id="ARBA00022763"/>
    </source>
</evidence>
<protein>
    <recommendedName>
        <fullName evidence="2">6-O-methylguanine-DNA methyltransferase</fullName>
    </recommendedName>
    <alternativeName>
        <fullName evidence="4">DNA repair MTase</fullName>
    </alternativeName>
    <alternativeName>
        <fullName evidence="3">O-6-methylguanine-DNA-alkyltransferase</fullName>
    </alternativeName>
</protein>
<keyword evidence="1" id="KW-0227">DNA damage</keyword>
<evidence type="ECO:0000256" key="2">
    <source>
        <dbReference type="ARBA" id="ARBA00030795"/>
    </source>
</evidence>
<dbReference type="Gene3D" id="1.10.10.10">
    <property type="entry name" value="Winged helix-like DNA-binding domain superfamily/Winged helix DNA-binding domain"/>
    <property type="match status" value="1"/>
</dbReference>
<evidence type="ECO:0000256" key="5">
    <source>
        <dbReference type="SAM" id="SignalP"/>
    </source>
</evidence>